<keyword evidence="6" id="KW-1185">Reference proteome</keyword>
<dbReference type="AlphaFoldDB" id="A0A022PLS7"/>
<dbReference type="InterPro" id="IPR057152">
    <property type="entry name" value="DUF7830"/>
</dbReference>
<dbReference type="EMBL" id="JFGV01000024">
    <property type="protein sequence ID" value="EYU15485.1"/>
    <property type="molecule type" value="Genomic_DNA"/>
</dbReference>
<sequence length="388" mass="45505">MSLVTRNMASVFLTEEDRNIDANEFLDNCDDERFFTYRRKLEEARKTNPIALCSVCFQPVVLRGNTHRTKFFAHTKNSEDCPIKTTTYLTPEEILAMKYNGQKEGRAHRDNKLKIAELLTLDKLFSDKVQVQPTFREKNNVGIAKRWRRPDISAVFSDGNYEIVFELQVSTTFLDVIINREKFYQENDTYIVWVFLSFDCEKFTTLDIAYANHANIFVFDREAQSESEQAEKLILKCHYRKPYMTENLTVDYKWTSVLVDFNDILFDKVNKKVYCADTTDLKQQVLEEIVNEKQRLERTKTEREQREAAERVIRKQEEQGHFEKRYKHSASSSSGYRDKRHRTIGATSTHVKSKSFGDAIRCIRCGNISKQKKVGSFLLCNKCFQPID</sequence>
<proteinExistence type="predicted"/>
<evidence type="ECO:0000259" key="3">
    <source>
        <dbReference type="Pfam" id="PF19500"/>
    </source>
</evidence>
<dbReference type="PATRIC" id="fig|1393736.3.peg.1953"/>
<evidence type="ECO:0000256" key="2">
    <source>
        <dbReference type="SAM" id="MobiDB-lite"/>
    </source>
</evidence>
<feature type="coiled-coil region" evidence="1">
    <location>
        <begin position="282"/>
        <end position="319"/>
    </location>
</feature>
<dbReference type="Proteomes" id="UP000023464">
    <property type="component" value="Unassembled WGS sequence"/>
</dbReference>
<gene>
    <name evidence="5" type="ORF">BA1DRAFT_01928</name>
</gene>
<accession>A0A022PLS7</accession>
<organism evidence="5 6">
    <name type="scientific">Photorhabdus aegyptia</name>
    <dbReference type="NCBI Taxonomy" id="2805098"/>
    <lineage>
        <taxon>Bacteria</taxon>
        <taxon>Pseudomonadati</taxon>
        <taxon>Pseudomonadota</taxon>
        <taxon>Gammaproteobacteria</taxon>
        <taxon>Enterobacterales</taxon>
        <taxon>Morganellaceae</taxon>
        <taxon>Photorhabdus</taxon>
    </lineage>
</organism>
<dbReference type="Pfam" id="PF19500">
    <property type="entry name" value="DUF6035"/>
    <property type="match status" value="1"/>
</dbReference>
<evidence type="ECO:0000256" key="1">
    <source>
        <dbReference type="SAM" id="Coils"/>
    </source>
</evidence>
<feature type="domain" description="DUF7830" evidence="4">
    <location>
        <begin position="18"/>
        <end position="87"/>
    </location>
</feature>
<evidence type="ECO:0000313" key="5">
    <source>
        <dbReference type="EMBL" id="EYU15485.1"/>
    </source>
</evidence>
<feature type="region of interest" description="Disordered" evidence="2">
    <location>
        <begin position="321"/>
        <end position="348"/>
    </location>
</feature>
<feature type="domain" description="DUF6035" evidence="3">
    <location>
        <begin position="102"/>
        <end position="275"/>
    </location>
</feature>
<dbReference type="InterPro" id="IPR046099">
    <property type="entry name" value="DUF6035"/>
</dbReference>
<comment type="caution">
    <text evidence="5">The sequence shown here is derived from an EMBL/GenBank/DDBJ whole genome shotgun (WGS) entry which is preliminary data.</text>
</comment>
<protein>
    <recommendedName>
        <fullName evidence="7">Competence protein</fullName>
    </recommendedName>
</protein>
<reference evidence="5 6" key="1">
    <citation type="submission" date="2014-03" db="EMBL/GenBank/DDBJ databases">
        <title>Draft Genome of Photorhabdus luminescens BA1, an Egyptian Isolate.</title>
        <authorList>
            <person name="Ghazal S."/>
            <person name="Hurst S.G.IV."/>
            <person name="Morris K."/>
            <person name="Thomas K."/>
            <person name="Tisa L.S."/>
        </authorList>
    </citation>
    <scope>NUCLEOTIDE SEQUENCE [LARGE SCALE GENOMIC DNA]</scope>
    <source>
        <strain evidence="5 6">BA1</strain>
    </source>
</reference>
<name>A0A022PLS7_9GAMM</name>
<evidence type="ECO:0000313" key="6">
    <source>
        <dbReference type="Proteomes" id="UP000023464"/>
    </source>
</evidence>
<keyword evidence="1" id="KW-0175">Coiled coil</keyword>
<evidence type="ECO:0008006" key="7">
    <source>
        <dbReference type="Google" id="ProtNLM"/>
    </source>
</evidence>
<evidence type="ECO:0000259" key="4">
    <source>
        <dbReference type="Pfam" id="PF25169"/>
    </source>
</evidence>
<dbReference type="Pfam" id="PF25169">
    <property type="entry name" value="DUF7830"/>
    <property type="match status" value="1"/>
</dbReference>
<dbReference type="RefSeq" id="WP_152544298.1">
    <property type="nucleotide sequence ID" value="NZ_CAWLTM010000091.1"/>
</dbReference>